<organism evidence="3 4">
    <name type="scientific">Rossellomorea marisflavi</name>
    <dbReference type="NCBI Taxonomy" id="189381"/>
    <lineage>
        <taxon>Bacteria</taxon>
        <taxon>Bacillati</taxon>
        <taxon>Bacillota</taxon>
        <taxon>Bacilli</taxon>
        <taxon>Bacillales</taxon>
        <taxon>Bacillaceae</taxon>
        <taxon>Rossellomorea</taxon>
    </lineage>
</organism>
<dbReference type="InterPro" id="IPR036866">
    <property type="entry name" value="RibonucZ/Hydroxyglut_hydro"/>
</dbReference>
<dbReference type="InterPro" id="IPR050114">
    <property type="entry name" value="UPF0173_UPF0282_UlaG_hydrolase"/>
</dbReference>
<dbReference type="STRING" id="189381.GCA_900166615_02126"/>
<dbReference type="Gene3D" id="3.60.15.10">
    <property type="entry name" value="Ribonuclease Z/Hydroxyacylglutathione hydrolase-like"/>
    <property type="match status" value="1"/>
</dbReference>
<name>A0A0M0G1P1_9BACI</name>
<dbReference type="PATRIC" id="fig|189381.12.peg.4263"/>
<dbReference type="GO" id="GO:0016787">
    <property type="term" value="F:hydrolase activity"/>
    <property type="evidence" value="ECO:0007669"/>
    <property type="project" value="UniProtKB-KW"/>
</dbReference>
<comment type="caution">
    <text evidence="3">The sequence shown here is derived from an EMBL/GenBank/DDBJ whole genome shotgun (WGS) entry which is preliminary data.</text>
</comment>
<feature type="domain" description="Metallo-beta-lactamase" evidence="2">
    <location>
        <begin position="18"/>
        <end position="215"/>
    </location>
</feature>
<evidence type="ECO:0000313" key="3">
    <source>
        <dbReference type="EMBL" id="KON83740.1"/>
    </source>
</evidence>
<evidence type="ECO:0000256" key="1">
    <source>
        <dbReference type="ARBA" id="ARBA00022801"/>
    </source>
</evidence>
<dbReference type="Pfam" id="PF12706">
    <property type="entry name" value="Lactamase_B_2"/>
    <property type="match status" value="1"/>
</dbReference>
<dbReference type="PANTHER" id="PTHR43546:SF9">
    <property type="entry name" value="L-ASCORBATE-6-PHOSPHATE LACTONASE ULAG-RELATED"/>
    <property type="match status" value="1"/>
</dbReference>
<gene>
    <name evidence="3" type="ORF">AF331_16350</name>
</gene>
<dbReference type="OrthoDB" id="9805728at2"/>
<dbReference type="AlphaFoldDB" id="A0A0M0G1P1"/>
<dbReference type="EMBL" id="LGUE01000005">
    <property type="protein sequence ID" value="KON83740.1"/>
    <property type="molecule type" value="Genomic_DNA"/>
</dbReference>
<keyword evidence="4" id="KW-1185">Reference proteome</keyword>
<reference evidence="4" key="1">
    <citation type="submission" date="2015-07" db="EMBL/GenBank/DDBJ databases">
        <title>Fjat-14235 jcm11544.</title>
        <authorList>
            <person name="Liu B."/>
            <person name="Wang J."/>
            <person name="Zhu Y."/>
            <person name="Liu G."/>
            <person name="Chen Q."/>
            <person name="Chen Z."/>
            <person name="Lan J."/>
            <person name="Che J."/>
            <person name="Ge C."/>
            <person name="Shi H."/>
            <person name="Pan Z."/>
            <person name="Liu X."/>
        </authorList>
    </citation>
    <scope>NUCLEOTIDE SEQUENCE [LARGE SCALE GENOMIC DNA]</scope>
    <source>
        <strain evidence="4">JCM 11544</strain>
    </source>
</reference>
<dbReference type="RefSeq" id="WP_053429151.1">
    <property type="nucleotide sequence ID" value="NZ_LGUE01000005.1"/>
</dbReference>
<proteinExistence type="predicted"/>
<dbReference type="Proteomes" id="UP000037405">
    <property type="component" value="Unassembled WGS sequence"/>
</dbReference>
<accession>A0A0M0G1P1</accession>
<keyword evidence="1" id="KW-0378">Hydrolase</keyword>
<dbReference type="SUPFAM" id="SSF56281">
    <property type="entry name" value="Metallo-hydrolase/oxidoreductase"/>
    <property type="match status" value="1"/>
</dbReference>
<sequence>MNLQLIRNATLIIDYAGTRFLIDPMLAPKGTYPPFTPSKRDDIKNPIVDLPESVDAILEGIDAVILTHLHLDHFDDKAKEVLPKSINLYVQNEADAGEVQKAGFTNVHMLNNEQFNGIQLIKTKGKHGRGEILKRTGTVSGIAFKHENEKTLYVAGDTVWNEEVEEEILTHHPDIIVVNAGDNQFLEGGSIVMGKEDVLQTASAAPEATIISTHMEAVNHGTLSREELKNTATEKGLQSRILVPEDGESYTF</sequence>
<dbReference type="InterPro" id="IPR001279">
    <property type="entry name" value="Metallo-B-lactamas"/>
</dbReference>
<protein>
    <recommendedName>
        <fullName evidence="2">Metallo-beta-lactamase domain-containing protein</fullName>
    </recommendedName>
</protein>
<evidence type="ECO:0000313" key="4">
    <source>
        <dbReference type="Proteomes" id="UP000037405"/>
    </source>
</evidence>
<evidence type="ECO:0000259" key="2">
    <source>
        <dbReference type="Pfam" id="PF12706"/>
    </source>
</evidence>
<dbReference type="PANTHER" id="PTHR43546">
    <property type="entry name" value="UPF0173 METAL-DEPENDENT HYDROLASE MJ1163-RELATED"/>
    <property type="match status" value="1"/>
</dbReference>